<dbReference type="SUPFAM" id="SSF51395">
    <property type="entry name" value="FMN-linked oxidoreductases"/>
    <property type="match status" value="1"/>
</dbReference>
<dbReference type="OMA" id="ENYNDWP"/>
<dbReference type="AlphaFoldDB" id="A0A117E3E2"/>
<feature type="domain" description="NADH:flavin oxidoreductase/NADH oxidase N-terminal" evidence="1">
    <location>
        <begin position="3"/>
        <end position="352"/>
    </location>
</feature>
<dbReference type="Pfam" id="PF00724">
    <property type="entry name" value="Oxidored_FMN"/>
    <property type="match status" value="1"/>
</dbReference>
<dbReference type="GO" id="GO:0010181">
    <property type="term" value="F:FMN binding"/>
    <property type="evidence" value="ECO:0007669"/>
    <property type="project" value="InterPro"/>
</dbReference>
<dbReference type="GO" id="GO:0016491">
    <property type="term" value="F:oxidoreductase activity"/>
    <property type="evidence" value="ECO:0007669"/>
    <property type="project" value="InterPro"/>
</dbReference>
<dbReference type="VEuPathDB" id="FungiDB:An05g02240"/>
<proteinExistence type="predicted"/>
<dbReference type="VEuPathDB" id="FungiDB:M747DRAFT_248836"/>
<dbReference type="Proteomes" id="UP000068243">
    <property type="component" value="Unassembled WGS sequence"/>
</dbReference>
<dbReference type="InterPro" id="IPR001155">
    <property type="entry name" value="OxRdtase_FMN_N"/>
</dbReference>
<organism evidence="2 3">
    <name type="scientific">Aspergillus niger</name>
    <dbReference type="NCBI Taxonomy" id="5061"/>
    <lineage>
        <taxon>Eukaryota</taxon>
        <taxon>Fungi</taxon>
        <taxon>Dikarya</taxon>
        <taxon>Ascomycota</taxon>
        <taxon>Pezizomycotina</taxon>
        <taxon>Eurotiomycetes</taxon>
        <taxon>Eurotiomycetidae</taxon>
        <taxon>Eurotiales</taxon>
        <taxon>Aspergillaceae</taxon>
        <taxon>Aspergillus</taxon>
        <taxon>Aspergillus subgen. Circumdati</taxon>
    </lineage>
</organism>
<evidence type="ECO:0000313" key="3">
    <source>
        <dbReference type="Proteomes" id="UP000068243"/>
    </source>
</evidence>
<name>A0A117E3E2_ASPNG</name>
<gene>
    <name evidence="2" type="ORF">ABL_09631</name>
</gene>
<dbReference type="PANTHER" id="PTHR22893">
    <property type="entry name" value="NADH OXIDOREDUCTASE-RELATED"/>
    <property type="match status" value="1"/>
</dbReference>
<dbReference type="InterPro" id="IPR013785">
    <property type="entry name" value="Aldolase_TIM"/>
</dbReference>
<sequence>MAELLEPVNLGDRIQLRNRICMGSMTRNRCTDGNKPTQANIKHYTDRARDGAGLIVAEGTFICLNGAEWPHAPVMYNQDHADAWAKVASEVHKVGGKILFQPWHPGRIQNDNMPMLKESGYPVYAPSKVPAKGGKYRTLDGLPGHTHNITDIDDPRGIIEQYRHSVSLAKSAGFDGIELLAQGGYLLHNFLCSHSNTRSDKYGGSVENRCRFPLEVLDAIIEVWGSRAVGIKICPTDDYNDAMISYEEMKVTYTYFIKELMCRNLAFINLSRRGCDVGRETDDYFRSQPRPHGKELPPKYEPLTDFGALIKYPGSRTMLMVNHEYTVEEARCLLQKEKIDLVTFARPFIYNPVGLTIAFVNFGTSLHGGIQDLISRIKKGVPLASNTRGGKVNYGPFQDPNENYNDWPSFGREGEAIAG</sequence>
<evidence type="ECO:0000313" key="2">
    <source>
        <dbReference type="EMBL" id="GAQ46970.1"/>
    </source>
</evidence>
<dbReference type="EMBL" id="BCMY01000024">
    <property type="protein sequence ID" value="GAQ46970.1"/>
    <property type="molecule type" value="Genomic_DNA"/>
</dbReference>
<dbReference type="PANTHER" id="PTHR22893:SF91">
    <property type="entry name" value="NADPH DEHYDROGENASE 2-RELATED"/>
    <property type="match status" value="1"/>
</dbReference>
<dbReference type="VEuPathDB" id="FungiDB:ATCC64974_42690"/>
<protein>
    <recommendedName>
        <fullName evidence="1">NADH:flavin oxidoreductase/NADH oxidase N-terminal domain-containing protein</fullName>
    </recommendedName>
</protein>
<dbReference type="InterPro" id="IPR045247">
    <property type="entry name" value="Oye-like"/>
</dbReference>
<dbReference type="VEuPathDB" id="FungiDB:ATCC64974_42680"/>
<accession>A0A117E3E2</accession>
<dbReference type="VEuPathDB" id="FungiDB:ASPNIDRAFT2_1150188"/>
<reference evidence="3" key="1">
    <citation type="journal article" date="2016" name="Genome Announc.">
        <title>Draft genome sequence of Aspergillus niger strain An76.</title>
        <authorList>
            <person name="Gong W."/>
            <person name="Cheng Z."/>
            <person name="Zhang H."/>
            <person name="Liu L."/>
            <person name="Gao P."/>
            <person name="Wang L."/>
        </authorList>
    </citation>
    <scope>NUCLEOTIDE SEQUENCE [LARGE SCALE GENOMIC DNA]</scope>
    <source>
        <strain evidence="3">An76</strain>
    </source>
</reference>
<evidence type="ECO:0000259" key="1">
    <source>
        <dbReference type="Pfam" id="PF00724"/>
    </source>
</evidence>
<comment type="caution">
    <text evidence="2">The sequence shown here is derived from an EMBL/GenBank/DDBJ whole genome shotgun (WGS) entry which is preliminary data.</text>
</comment>
<dbReference type="OrthoDB" id="276546at2759"/>
<dbReference type="Gene3D" id="3.20.20.70">
    <property type="entry name" value="Aldolase class I"/>
    <property type="match status" value="1"/>
</dbReference>